<keyword evidence="3 4" id="KW-0808">Transferase</keyword>
<dbReference type="InterPro" id="IPR000794">
    <property type="entry name" value="Beta-ketoacyl_synthase"/>
</dbReference>
<dbReference type="UniPathway" id="UPA00094"/>
<evidence type="ECO:0000259" key="5">
    <source>
        <dbReference type="PROSITE" id="PS52004"/>
    </source>
</evidence>
<evidence type="ECO:0000256" key="3">
    <source>
        <dbReference type="ARBA" id="ARBA00022679"/>
    </source>
</evidence>
<evidence type="ECO:0000256" key="2">
    <source>
        <dbReference type="ARBA" id="ARBA00008467"/>
    </source>
</evidence>
<dbReference type="CDD" id="cd00834">
    <property type="entry name" value="KAS_I_II"/>
    <property type="match status" value="1"/>
</dbReference>
<evidence type="ECO:0000256" key="4">
    <source>
        <dbReference type="RuleBase" id="RU003694"/>
    </source>
</evidence>
<dbReference type="RefSeq" id="WP_141624718.1">
    <property type="nucleotide sequence ID" value="NZ_CP041242.1"/>
</dbReference>
<evidence type="ECO:0000256" key="1">
    <source>
        <dbReference type="ARBA" id="ARBA00005194"/>
    </source>
</evidence>
<dbReference type="SUPFAM" id="SSF53901">
    <property type="entry name" value="Thiolase-like"/>
    <property type="match status" value="2"/>
</dbReference>
<dbReference type="InterPro" id="IPR016039">
    <property type="entry name" value="Thiolase-like"/>
</dbReference>
<proteinExistence type="inferred from homology"/>
<comment type="pathway">
    <text evidence="1">Lipid metabolism; fatty acid biosynthesis.</text>
</comment>
<dbReference type="GO" id="GO:0006633">
    <property type="term" value="P:fatty acid biosynthetic process"/>
    <property type="evidence" value="ECO:0007669"/>
    <property type="project" value="UniProtKB-UniPathway"/>
</dbReference>
<dbReference type="KEGG" id="lyj:FKV23_15775"/>
<dbReference type="NCBIfam" id="NF006618">
    <property type="entry name" value="PRK09185.1"/>
    <property type="match status" value="1"/>
</dbReference>
<dbReference type="PANTHER" id="PTHR11712:SF320">
    <property type="entry name" value="BETA-KETOACYL SYNTHASE"/>
    <property type="match status" value="1"/>
</dbReference>
<dbReference type="Gene3D" id="3.40.47.10">
    <property type="match status" value="1"/>
</dbReference>
<gene>
    <name evidence="6" type="ORF">FKV23_15775</name>
</gene>
<keyword evidence="7" id="KW-1185">Reference proteome</keyword>
<dbReference type="OrthoDB" id="9808669at2"/>
<reference evidence="6 7" key="1">
    <citation type="submission" date="2019-06" db="EMBL/GenBank/DDBJ databases">
        <title>Lysobacter alkalisoli sp. nov. isolated from saline-alkali soil.</title>
        <authorList>
            <person name="Sun J.-Q."/>
            <person name="Xu L."/>
        </authorList>
    </citation>
    <scope>NUCLEOTIDE SEQUENCE [LARGE SCALE GENOMIC DNA]</scope>
    <source>
        <strain evidence="6 7">SJ-36</strain>
    </source>
</reference>
<dbReference type="EMBL" id="CP041242">
    <property type="protein sequence ID" value="QDH71386.1"/>
    <property type="molecule type" value="Genomic_DNA"/>
</dbReference>
<dbReference type="Pfam" id="PF02801">
    <property type="entry name" value="Ketoacyl-synt_C"/>
    <property type="match status" value="1"/>
</dbReference>
<name>A0A514BVH0_9GAMM</name>
<dbReference type="SMART" id="SM00825">
    <property type="entry name" value="PKS_KS"/>
    <property type="match status" value="1"/>
</dbReference>
<dbReference type="GO" id="GO:0005829">
    <property type="term" value="C:cytosol"/>
    <property type="evidence" value="ECO:0007669"/>
    <property type="project" value="TreeGrafter"/>
</dbReference>
<dbReference type="PROSITE" id="PS52004">
    <property type="entry name" value="KS3_2"/>
    <property type="match status" value="1"/>
</dbReference>
<dbReference type="InterPro" id="IPR014031">
    <property type="entry name" value="Ketoacyl_synth_C"/>
</dbReference>
<evidence type="ECO:0000313" key="7">
    <source>
        <dbReference type="Proteomes" id="UP000317199"/>
    </source>
</evidence>
<dbReference type="InterPro" id="IPR014030">
    <property type="entry name" value="Ketoacyl_synth_N"/>
</dbReference>
<dbReference type="Proteomes" id="UP000317199">
    <property type="component" value="Chromosome"/>
</dbReference>
<dbReference type="GO" id="GO:0004315">
    <property type="term" value="F:3-oxoacyl-[acyl-carrier-protein] synthase activity"/>
    <property type="evidence" value="ECO:0007669"/>
    <property type="project" value="InterPro"/>
</dbReference>
<dbReference type="PANTHER" id="PTHR11712">
    <property type="entry name" value="POLYKETIDE SYNTHASE-RELATED"/>
    <property type="match status" value="1"/>
</dbReference>
<dbReference type="AlphaFoldDB" id="A0A514BVH0"/>
<dbReference type="InterPro" id="IPR020841">
    <property type="entry name" value="PKS_Beta-ketoAc_synthase_dom"/>
</dbReference>
<comment type="similarity">
    <text evidence="2 4">Belongs to the thiolase-like superfamily. Beta-ketoacyl-ACP synthases family.</text>
</comment>
<dbReference type="PROSITE" id="PS00606">
    <property type="entry name" value="KS3_1"/>
    <property type="match status" value="1"/>
</dbReference>
<evidence type="ECO:0000313" key="6">
    <source>
        <dbReference type="EMBL" id="QDH71386.1"/>
    </source>
</evidence>
<accession>A0A514BVH0</accession>
<dbReference type="Pfam" id="PF00109">
    <property type="entry name" value="ketoacyl-synt"/>
    <property type="match status" value="1"/>
</dbReference>
<feature type="domain" description="Ketosynthase family 3 (KS3)" evidence="5">
    <location>
        <begin position="1"/>
        <end position="411"/>
    </location>
</feature>
<sequence>MPATLKQRPPLAIRAHTATTALGRGREAQAEALATRRGGLRRNDFPTTAPGETPLDCWIGRVDGIEDSPLPAELADWECRNNRLAWLALQQDGIDAAVADAIDRYGATRVALVVGTSTSSIGATEEAYARLQPDADGNLHFPPDLARPGIHTPHSLGAFVQQATGARGPCVTVATACSSSAKVFVQAARLIDAGLADAALVGGVDTLCGSVLFGFNALQLVSTSPCRPFDAHRNGLSLGEAGGFALLERSSSIDDGDATLKLCGYGESSDGHHMSAPHPEGLGARLAMEDALARAGIDASQLGYLNLHGTATPANDSIEAMVVAALFPSALHASSTKGWTGHTLGAAGIVESVFALIALERGLLPGTLNSSAPDPACGPQIRFDNAEREVRHAMNNSFGFGGNNCSLVFGKV</sequence>
<dbReference type="InterPro" id="IPR018201">
    <property type="entry name" value="Ketoacyl_synth_AS"/>
</dbReference>
<protein>
    <submittedName>
        <fullName evidence="6">Beta-ketoacyl-[acyl-carrier-protein] synthase family protein</fullName>
    </submittedName>
</protein>
<organism evidence="6 7">
    <name type="scientific">Marilutibacter alkalisoli</name>
    <dbReference type="NCBI Taxonomy" id="2591633"/>
    <lineage>
        <taxon>Bacteria</taxon>
        <taxon>Pseudomonadati</taxon>
        <taxon>Pseudomonadota</taxon>
        <taxon>Gammaproteobacteria</taxon>
        <taxon>Lysobacterales</taxon>
        <taxon>Lysobacteraceae</taxon>
        <taxon>Marilutibacter</taxon>
    </lineage>
</organism>